<dbReference type="PANTHER" id="PTHR37426">
    <property type="entry name" value="RIBOSOMAL RNA LARGE SUBUNIT METHYLTRANSFERASE J"/>
    <property type="match status" value="1"/>
</dbReference>
<name>A0A1S2CQI7_AERSO</name>
<comment type="subunit">
    <text evidence="1">Monomer.</text>
</comment>
<proteinExistence type="inferred from homology"/>
<feature type="binding site" evidence="1">
    <location>
        <position position="105"/>
    </location>
    <ligand>
        <name>S-adenosyl-L-methionine</name>
        <dbReference type="ChEBI" id="CHEBI:59789"/>
    </ligand>
</feature>
<keyword evidence="1 2" id="KW-0808">Transferase</keyword>
<feature type="binding site" evidence="1">
    <location>
        <position position="123"/>
    </location>
    <ligand>
        <name>S-adenosyl-L-methionine</name>
        <dbReference type="ChEBI" id="CHEBI:59789"/>
    </ligand>
</feature>
<dbReference type="Pfam" id="PF04378">
    <property type="entry name" value="RsmJ"/>
    <property type="match status" value="1"/>
</dbReference>
<dbReference type="SUPFAM" id="SSF53335">
    <property type="entry name" value="S-adenosyl-L-methionine-dependent methyltransferases"/>
    <property type="match status" value="1"/>
</dbReference>
<dbReference type="GeneID" id="58922784"/>
<feature type="binding site" evidence="1">
    <location>
        <begin position="148"/>
        <end position="149"/>
    </location>
    <ligand>
        <name>S-adenosyl-L-methionine</name>
        <dbReference type="ChEBI" id="CHEBI:59789"/>
    </ligand>
</feature>
<dbReference type="STRING" id="646.BJD16_19315"/>
<keyword evidence="1" id="KW-0698">rRNA processing</keyword>
<dbReference type="Gene3D" id="3.40.50.150">
    <property type="entry name" value="Vaccinia Virus protein VP39"/>
    <property type="match status" value="1"/>
</dbReference>
<dbReference type="RefSeq" id="WP_042021405.1">
    <property type="nucleotide sequence ID" value="NZ_CDBW01000025.1"/>
</dbReference>
<feature type="binding site" evidence="1">
    <location>
        <position position="19"/>
    </location>
    <ligand>
        <name>S-adenosyl-L-methionine</name>
        <dbReference type="ChEBI" id="CHEBI:59789"/>
    </ligand>
</feature>
<reference evidence="2 3" key="1">
    <citation type="submission" date="2016-09" db="EMBL/GenBank/DDBJ databases">
        <title>Draft Genome Sequence of Aeromonas sobria Strain 08005, Isolated from Sick Rana catesbeiana.</title>
        <authorList>
            <person name="Yang Q."/>
        </authorList>
    </citation>
    <scope>NUCLEOTIDE SEQUENCE [LARGE SCALE GENOMIC DNA]</scope>
    <source>
        <strain evidence="2 3">08005</strain>
    </source>
</reference>
<feature type="binding site" evidence="1">
    <location>
        <position position="42"/>
    </location>
    <ligand>
        <name>S-adenosyl-L-methionine</name>
        <dbReference type="ChEBI" id="CHEBI:59789"/>
    </ligand>
</feature>
<dbReference type="OrthoDB" id="9791274at2"/>
<dbReference type="GO" id="GO:0003723">
    <property type="term" value="F:RNA binding"/>
    <property type="evidence" value="ECO:0007669"/>
    <property type="project" value="UniProtKB-UniRule"/>
</dbReference>
<comment type="similarity">
    <text evidence="1">Belongs to the RlmJ family.</text>
</comment>
<evidence type="ECO:0000313" key="3">
    <source>
        <dbReference type="Proteomes" id="UP000179934"/>
    </source>
</evidence>
<accession>A0A1S2CQI7</accession>
<gene>
    <name evidence="1" type="primary">rlmJ</name>
    <name evidence="2" type="ORF">BJD16_19315</name>
</gene>
<feature type="site" description="Interaction with substrate rRNA" evidence="1">
    <location>
        <position position="4"/>
    </location>
</feature>
<keyword evidence="1" id="KW-0949">S-adenosyl-L-methionine</keyword>
<keyword evidence="1 2" id="KW-0489">Methyltransferase</keyword>
<dbReference type="PANTHER" id="PTHR37426:SF1">
    <property type="entry name" value="RIBOSOMAL RNA LARGE SUBUNIT METHYLTRANSFERASE J"/>
    <property type="match status" value="1"/>
</dbReference>
<dbReference type="Proteomes" id="UP000179934">
    <property type="component" value="Unassembled WGS sequence"/>
</dbReference>
<feature type="binding site" evidence="1">
    <location>
        <position position="169"/>
    </location>
    <ligand>
        <name>S-adenosyl-L-methionine</name>
        <dbReference type="ChEBI" id="CHEBI:59789"/>
    </ligand>
</feature>
<dbReference type="AlphaFoldDB" id="A0A1S2CQI7"/>
<dbReference type="InterPro" id="IPR029063">
    <property type="entry name" value="SAM-dependent_MTases_sf"/>
</dbReference>
<dbReference type="GO" id="GO:0036307">
    <property type="term" value="F:23S rRNA (adenine(2030)-N(6))-methyltransferase activity"/>
    <property type="evidence" value="ECO:0007669"/>
    <property type="project" value="UniProtKB-UniRule"/>
</dbReference>
<comment type="caution">
    <text evidence="2">The sequence shown here is derived from an EMBL/GenBank/DDBJ whole genome shotgun (WGS) entry which is preliminary data.</text>
</comment>
<sequence>MLSYRHAFHAGNHADVLKHAVQALIIESLKKKDKPFIVLDTHAGGGLYDLRGDWSQKKAEYADGIGRLWDERAQWSAMAPYLGVIEEMNPAQEGDGGELHYYPGSPELSRRLTREQDKLALMELHNNEVDDLRANMGYDPRVAVHHRDGFEGLIALLPPTPRRGLVLIDPPYELKEDYFAVVDTLKKAQKRWATGIYALWYPILGQEADKSRDMLRAIKRENFGNVLVAELEVAAQTADWGMNGSGMLIISPPWMLDEQIEAFLKPLCAKLAQGAGAQYKVEWLNKVAE</sequence>
<evidence type="ECO:0000313" key="2">
    <source>
        <dbReference type="EMBL" id="OHY90419.1"/>
    </source>
</evidence>
<feature type="active site" description="Proton acceptor" evidence="1">
    <location>
        <position position="169"/>
    </location>
</feature>
<dbReference type="EMBL" id="MKFU01000032">
    <property type="protein sequence ID" value="OHY90419.1"/>
    <property type="molecule type" value="Genomic_DNA"/>
</dbReference>
<keyword evidence="1" id="KW-0694">RNA-binding</keyword>
<dbReference type="HAMAP" id="MF_00934">
    <property type="entry name" value="23SrRNA_methyltr_J"/>
    <property type="match status" value="1"/>
</dbReference>
<dbReference type="GO" id="GO:0005829">
    <property type="term" value="C:cytosol"/>
    <property type="evidence" value="ECO:0007669"/>
    <property type="project" value="TreeGrafter"/>
</dbReference>
<dbReference type="GO" id="GO:0070475">
    <property type="term" value="P:rRNA base methylation"/>
    <property type="evidence" value="ECO:0007669"/>
    <property type="project" value="UniProtKB-UniRule"/>
</dbReference>
<organism evidence="2 3">
    <name type="scientific">Aeromonas sobria</name>
    <dbReference type="NCBI Taxonomy" id="646"/>
    <lineage>
        <taxon>Bacteria</taxon>
        <taxon>Pseudomonadati</taxon>
        <taxon>Pseudomonadota</taxon>
        <taxon>Gammaproteobacteria</taxon>
        <taxon>Aeromonadales</taxon>
        <taxon>Aeromonadaceae</taxon>
        <taxon>Aeromonas</taxon>
    </lineage>
</organism>
<evidence type="ECO:0000256" key="1">
    <source>
        <dbReference type="HAMAP-Rule" id="MF_00934"/>
    </source>
</evidence>
<protein>
    <recommendedName>
        <fullName evidence="1">Ribosomal RNA large subunit methyltransferase J</fullName>
        <ecNumber evidence="1">2.1.1.266</ecNumber>
    </recommendedName>
    <alternativeName>
        <fullName evidence="1">23S rRNA (adenine(2030)-N6)-methyltransferase</fullName>
    </alternativeName>
    <alternativeName>
        <fullName evidence="1">23S rRNA m6A2030 methyltransferase</fullName>
    </alternativeName>
</protein>
<dbReference type="EC" id="2.1.1.266" evidence="1"/>
<dbReference type="InterPro" id="IPR007473">
    <property type="entry name" value="RlmJ"/>
</dbReference>
<comment type="function">
    <text evidence="1">Specifically methylates the adenine in position 2030 of 23S rRNA.</text>
</comment>
<comment type="catalytic activity">
    <reaction evidence="1">
        <text>adenosine(2030) in 23S rRNA + S-adenosyl-L-methionine = N(6)-methyladenosine(2030) in 23S rRNA + S-adenosyl-L-homocysteine + H(+)</text>
        <dbReference type="Rhea" id="RHEA:43736"/>
        <dbReference type="Rhea" id="RHEA-COMP:10668"/>
        <dbReference type="Rhea" id="RHEA-COMP:10669"/>
        <dbReference type="ChEBI" id="CHEBI:15378"/>
        <dbReference type="ChEBI" id="CHEBI:57856"/>
        <dbReference type="ChEBI" id="CHEBI:59789"/>
        <dbReference type="ChEBI" id="CHEBI:74411"/>
        <dbReference type="ChEBI" id="CHEBI:74449"/>
        <dbReference type="EC" id="2.1.1.266"/>
    </reaction>
</comment>